<protein>
    <submittedName>
        <fullName evidence="5">Uncharacterized protein</fullName>
    </submittedName>
</protein>
<keyword evidence="3" id="KW-0539">Nucleus</keyword>
<feature type="compositionally biased region" description="Polar residues" evidence="4">
    <location>
        <begin position="77"/>
        <end position="98"/>
    </location>
</feature>
<gene>
    <name evidence="5" type="ORF">COCON_G00194060</name>
</gene>
<dbReference type="GO" id="GO:0060070">
    <property type="term" value="P:canonical Wnt signaling pathway"/>
    <property type="evidence" value="ECO:0007669"/>
    <property type="project" value="InterPro"/>
</dbReference>
<proteinExistence type="inferred from homology"/>
<feature type="region of interest" description="Disordered" evidence="4">
    <location>
        <begin position="340"/>
        <end position="389"/>
    </location>
</feature>
<reference evidence="5" key="1">
    <citation type="journal article" date="2023" name="Science">
        <title>Genome structures resolve the early diversification of teleost fishes.</title>
        <authorList>
            <person name="Parey E."/>
            <person name="Louis A."/>
            <person name="Montfort J."/>
            <person name="Bouchez O."/>
            <person name="Roques C."/>
            <person name="Iampietro C."/>
            <person name="Lluch J."/>
            <person name="Castinel A."/>
            <person name="Donnadieu C."/>
            <person name="Desvignes T."/>
            <person name="Floi Bucao C."/>
            <person name="Jouanno E."/>
            <person name="Wen M."/>
            <person name="Mejri S."/>
            <person name="Dirks R."/>
            <person name="Jansen H."/>
            <person name="Henkel C."/>
            <person name="Chen W.J."/>
            <person name="Zahm M."/>
            <person name="Cabau C."/>
            <person name="Klopp C."/>
            <person name="Thompson A.W."/>
            <person name="Robinson-Rechavi M."/>
            <person name="Braasch I."/>
            <person name="Lecointre G."/>
            <person name="Bobe J."/>
            <person name="Postlethwait J.H."/>
            <person name="Berthelot C."/>
            <person name="Roest Crollius H."/>
            <person name="Guiguen Y."/>
        </authorList>
    </citation>
    <scope>NUCLEOTIDE SEQUENCE</scope>
    <source>
        <strain evidence="5">Concon-B</strain>
    </source>
</reference>
<dbReference type="InterPro" id="IPR015668">
    <property type="entry name" value="Bcl-9/Bcl-9l"/>
</dbReference>
<sequence>MLGSPSGNLKSPQTPSQLPGMPSGPPGPHGPHGPSRPSSGLHQVSTHDGLSRRLPRPHEVPLSPCPFSWLGLFSQTPMQSPGIPQSSKPPLSMTSPNMMANVEQGANGPPPAPSNQPGSINLPGSLPSGSPYGLPPEPTLSQNPLSIMMSRMSKFAMPSSTPLYHDAIKTVASSDDDSPPARSPNLPNNCMPGMGVNHHPGHPRMAGLNPALSPMGLNSMGQPVPHAMPGQLPSPNPMGPGMMPHGMMMPHISQDPGMAGHQMMAQGRMGFPSGSRAFLQGSRPPSRSPSLTTAQDPRGGSPTAWATPERGVPWAGWAAESQAALSPSFDLSRIIPSEKPSQTLSYFPRGDSSGGKPPHPSGPPGFPHMQGMMGEGHPRMGLPMPGPGHMGPQDMPMGNPGQHGMRPPGFMPQGMMGPQHRMLSPGQHGMMGGPGMMQGKERGPLYSHPGALGSPSMVMSLHGMGGPQQTMMMAPQMRPRGLPGDMGMGFNPGPPNPGPPNPGNLMF</sequence>
<dbReference type="GO" id="GO:0045944">
    <property type="term" value="P:positive regulation of transcription by RNA polymerase II"/>
    <property type="evidence" value="ECO:0007669"/>
    <property type="project" value="TreeGrafter"/>
</dbReference>
<feature type="region of interest" description="Disordered" evidence="4">
    <location>
        <begin position="1"/>
        <end position="59"/>
    </location>
</feature>
<feature type="compositionally biased region" description="Polar residues" evidence="4">
    <location>
        <begin position="1"/>
        <end position="14"/>
    </location>
</feature>
<name>A0A9Q1HQZ6_CONCO</name>
<dbReference type="GO" id="GO:0003713">
    <property type="term" value="F:transcription coactivator activity"/>
    <property type="evidence" value="ECO:0007669"/>
    <property type="project" value="InterPro"/>
</dbReference>
<accession>A0A9Q1HQZ6</accession>
<feature type="region of interest" description="Disordered" evidence="4">
    <location>
        <begin position="266"/>
        <end position="309"/>
    </location>
</feature>
<comment type="similarity">
    <text evidence="2">Belongs to the BCL9 family.</text>
</comment>
<dbReference type="GO" id="GO:1990907">
    <property type="term" value="C:beta-catenin-TCF complex"/>
    <property type="evidence" value="ECO:0007669"/>
    <property type="project" value="TreeGrafter"/>
</dbReference>
<evidence type="ECO:0000256" key="1">
    <source>
        <dbReference type="ARBA" id="ARBA00004123"/>
    </source>
</evidence>
<evidence type="ECO:0000256" key="2">
    <source>
        <dbReference type="ARBA" id="ARBA00009200"/>
    </source>
</evidence>
<dbReference type="OrthoDB" id="7668649at2759"/>
<evidence type="ECO:0000256" key="4">
    <source>
        <dbReference type="SAM" id="MobiDB-lite"/>
    </source>
</evidence>
<feature type="region of interest" description="Disordered" evidence="4">
    <location>
        <begin position="77"/>
        <end position="143"/>
    </location>
</feature>
<dbReference type="GO" id="GO:0008013">
    <property type="term" value="F:beta-catenin binding"/>
    <property type="evidence" value="ECO:0007669"/>
    <property type="project" value="InterPro"/>
</dbReference>
<evidence type="ECO:0000313" key="5">
    <source>
        <dbReference type="EMBL" id="KAJ8255542.1"/>
    </source>
</evidence>
<dbReference type="PANTHER" id="PTHR15185:SF5">
    <property type="entry name" value="B-CELL CLL_LYMPHOMA 9 PROTEIN"/>
    <property type="match status" value="1"/>
</dbReference>
<dbReference type="Proteomes" id="UP001152803">
    <property type="component" value="Unassembled WGS sequence"/>
</dbReference>
<evidence type="ECO:0000256" key="3">
    <source>
        <dbReference type="ARBA" id="ARBA00023242"/>
    </source>
</evidence>
<comment type="caution">
    <text evidence="5">The sequence shown here is derived from an EMBL/GenBank/DDBJ whole genome shotgun (WGS) entry which is preliminary data.</text>
</comment>
<keyword evidence="6" id="KW-1185">Reference proteome</keyword>
<feature type="compositionally biased region" description="Pro residues" evidence="4">
    <location>
        <begin position="22"/>
        <end position="31"/>
    </location>
</feature>
<dbReference type="EMBL" id="JAFJMO010000015">
    <property type="protein sequence ID" value="KAJ8255542.1"/>
    <property type="molecule type" value="Genomic_DNA"/>
</dbReference>
<feature type="compositionally biased region" description="Pro residues" evidence="4">
    <location>
        <begin position="357"/>
        <end position="366"/>
    </location>
</feature>
<comment type="subcellular location">
    <subcellularLocation>
        <location evidence="1">Nucleus</location>
    </subcellularLocation>
</comment>
<dbReference type="PANTHER" id="PTHR15185">
    <property type="entry name" value="BCL9"/>
    <property type="match status" value="1"/>
</dbReference>
<dbReference type="AlphaFoldDB" id="A0A9Q1HQZ6"/>
<feature type="compositionally biased region" description="Low complexity" evidence="4">
    <location>
        <begin position="117"/>
        <end position="132"/>
    </location>
</feature>
<evidence type="ECO:0000313" key="6">
    <source>
        <dbReference type="Proteomes" id="UP001152803"/>
    </source>
</evidence>
<organism evidence="5 6">
    <name type="scientific">Conger conger</name>
    <name type="common">Conger eel</name>
    <name type="synonym">Muraena conger</name>
    <dbReference type="NCBI Taxonomy" id="82655"/>
    <lineage>
        <taxon>Eukaryota</taxon>
        <taxon>Metazoa</taxon>
        <taxon>Chordata</taxon>
        <taxon>Craniata</taxon>
        <taxon>Vertebrata</taxon>
        <taxon>Euteleostomi</taxon>
        <taxon>Actinopterygii</taxon>
        <taxon>Neopterygii</taxon>
        <taxon>Teleostei</taxon>
        <taxon>Anguilliformes</taxon>
        <taxon>Congridae</taxon>
        <taxon>Conger</taxon>
    </lineage>
</organism>